<dbReference type="PANTHER" id="PTHR38593">
    <property type="entry name" value="BLR2558 PROTEIN"/>
    <property type="match status" value="1"/>
</dbReference>
<name>A0ABX6T2A3_9SPHN</name>
<evidence type="ECO:0000256" key="1">
    <source>
        <dbReference type="SAM" id="SignalP"/>
    </source>
</evidence>
<sequence length="191" mass="19388">MRLSVLLLSAALPLAIGACGQSDTAPSVANDAASSEAAIANNSASVPASGAQAFVNAAAASDRFEIETSKLAPGSAASNALMAYAREMVAAHTASSAKLKAIAGKDPVGITIDDTLNTSQNATLEDMKTKKGYLFDAAYLAAQVHAHEQALTELKAYAASGDNAELKAFVEGLLPTVTGHLEQAKALSQAK</sequence>
<dbReference type="Gene3D" id="1.20.1260.10">
    <property type="match status" value="1"/>
</dbReference>
<organism evidence="3 4">
    <name type="scientific">Sphingomonas daechungensis</name>
    <dbReference type="NCBI Taxonomy" id="1176646"/>
    <lineage>
        <taxon>Bacteria</taxon>
        <taxon>Pseudomonadati</taxon>
        <taxon>Pseudomonadota</taxon>
        <taxon>Alphaproteobacteria</taxon>
        <taxon>Sphingomonadales</taxon>
        <taxon>Sphingomonadaceae</taxon>
        <taxon>Sphingomonas</taxon>
    </lineage>
</organism>
<evidence type="ECO:0000313" key="3">
    <source>
        <dbReference type="EMBL" id="QNP43348.1"/>
    </source>
</evidence>
<keyword evidence="1" id="KW-0732">Signal</keyword>
<dbReference type="Proteomes" id="UP000516134">
    <property type="component" value="Chromosome"/>
</dbReference>
<proteinExistence type="predicted"/>
<reference evidence="3 4" key="1">
    <citation type="submission" date="2020-08" db="EMBL/GenBank/DDBJ databases">
        <title>Genome sequence of Sphingomonas daechungensis KACC 18115T.</title>
        <authorList>
            <person name="Hyun D.-W."/>
            <person name="Bae J.-W."/>
        </authorList>
    </citation>
    <scope>NUCLEOTIDE SEQUENCE [LARGE SCALE GENOMIC DNA]</scope>
    <source>
        <strain evidence="3 4">KACC 18115</strain>
    </source>
</reference>
<feature type="chain" id="PRO_5045580302" evidence="1">
    <location>
        <begin position="19"/>
        <end position="191"/>
    </location>
</feature>
<gene>
    <name evidence="3" type="ORF">H9L15_00225</name>
</gene>
<dbReference type="InterPro" id="IPR025419">
    <property type="entry name" value="DUF4142"/>
</dbReference>
<protein>
    <submittedName>
        <fullName evidence="3">DUF4142 domain-containing protein</fullName>
    </submittedName>
</protein>
<feature type="signal peptide" evidence="1">
    <location>
        <begin position="1"/>
        <end position="18"/>
    </location>
</feature>
<dbReference type="RefSeq" id="WP_187714778.1">
    <property type="nucleotide sequence ID" value="NZ_BAABJC010000001.1"/>
</dbReference>
<feature type="domain" description="DUF4142" evidence="2">
    <location>
        <begin position="51"/>
        <end position="187"/>
    </location>
</feature>
<dbReference type="Pfam" id="PF13628">
    <property type="entry name" value="DUF4142"/>
    <property type="match status" value="1"/>
</dbReference>
<evidence type="ECO:0000313" key="4">
    <source>
        <dbReference type="Proteomes" id="UP000516134"/>
    </source>
</evidence>
<accession>A0ABX6T2A3</accession>
<dbReference type="EMBL" id="CP060780">
    <property type="protein sequence ID" value="QNP43348.1"/>
    <property type="molecule type" value="Genomic_DNA"/>
</dbReference>
<evidence type="ECO:0000259" key="2">
    <source>
        <dbReference type="Pfam" id="PF13628"/>
    </source>
</evidence>
<dbReference type="PROSITE" id="PS51257">
    <property type="entry name" value="PROKAR_LIPOPROTEIN"/>
    <property type="match status" value="1"/>
</dbReference>
<keyword evidence="4" id="KW-1185">Reference proteome</keyword>
<dbReference type="InterPro" id="IPR012347">
    <property type="entry name" value="Ferritin-like"/>
</dbReference>
<dbReference type="PANTHER" id="PTHR38593:SF1">
    <property type="entry name" value="BLR2558 PROTEIN"/>
    <property type="match status" value="1"/>
</dbReference>